<keyword evidence="6" id="KW-0961">Cell wall biogenesis/degradation</keyword>
<dbReference type="GO" id="GO:0071555">
    <property type="term" value="P:cell wall organization"/>
    <property type="evidence" value="ECO:0007669"/>
    <property type="project" value="UniProtKB-KW"/>
</dbReference>
<evidence type="ECO:0000256" key="6">
    <source>
        <dbReference type="ARBA" id="ARBA00023316"/>
    </source>
</evidence>
<evidence type="ECO:0000256" key="3">
    <source>
        <dbReference type="ARBA" id="ARBA00022960"/>
    </source>
</evidence>
<evidence type="ECO:0000256" key="1">
    <source>
        <dbReference type="ARBA" id="ARBA00009943"/>
    </source>
</evidence>
<dbReference type="PANTHER" id="PTHR36174">
    <property type="entry name" value="LIPID II:GLYCINE GLYCYLTRANSFERASE"/>
    <property type="match status" value="1"/>
</dbReference>
<dbReference type="GO" id="GO:0009252">
    <property type="term" value="P:peptidoglycan biosynthetic process"/>
    <property type="evidence" value="ECO:0007669"/>
    <property type="project" value="UniProtKB-KW"/>
</dbReference>
<name>A0A9D9HPR4_9SPIR</name>
<dbReference type="InterPro" id="IPR016181">
    <property type="entry name" value="Acyl_CoA_acyltransferase"/>
</dbReference>
<dbReference type="GO" id="GO:0016755">
    <property type="term" value="F:aminoacyltransferase activity"/>
    <property type="evidence" value="ECO:0007669"/>
    <property type="project" value="InterPro"/>
</dbReference>
<sequence length="401" mass="45666">MENGSGEDLNSLGSPEACWKEYKRPASFLQTDFWVDFKAENGWTPYLFFVKVNKENCGSDSGKNKNGVRLSFYVLLRTIKKFFSIAYVPLAPDLSFITGDDNRDCFSKQSQDATETSKTLIPEPENTPEDEKKNISFFLATLADKIKDFLPQKTVFIRFDPPFETFGNIFPGKLPKPLLKAASPVQPPDTVILDLSMTEEGLLEQMKPKWRYNIRLGEKKGVVVKQGGIEFLDDFYKLYKETAARDGIALHSKKYYGNLLLLAQKNGKNVRVYLACHEGDVLAGIITYFSEKEGVYLYGASSNIKRNLMPAYSLQWQAIRDARLSGCKTYDFYGIPPVEDPNHPMYGLYRFKTGFGGVIVHRAGSFDFPVKRILYGIFSIAEKLRAFYFKKLKKLFVKKGR</sequence>
<gene>
    <name evidence="8" type="ORF">IAA81_05000</name>
</gene>
<evidence type="ECO:0000256" key="7">
    <source>
        <dbReference type="SAM" id="MobiDB-lite"/>
    </source>
</evidence>
<dbReference type="Proteomes" id="UP000823638">
    <property type="component" value="Unassembled WGS sequence"/>
</dbReference>
<evidence type="ECO:0000256" key="5">
    <source>
        <dbReference type="ARBA" id="ARBA00023315"/>
    </source>
</evidence>
<dbReference type="SUPFAM" id="SSF55729">
    <property type="entry name" value="Acyl-CoA N-acyltransferases (Nat)"/>
    <property type="match status" value="1"/>
</dbReference>
<evidence type="ECO:0000256" key="4">
    <source>
        <dbReference type="ARBA" id="ARBA00022984"/>
    </source>
</evidence>
<protein>
    <submittedName>
        <fullName evidence="8">Peptidoglycan bridge formation glycyltransferase FemA/FemB family protein</fullName>
    </submittedName>
</protein>
<feature type="compositionally biased region" description="Polar residues" evidence="7">
    <location>
        <begin position="107"/>
        <end position="119"/>
    </location>
</feature>
<keyword evidence="2" id="KW-0808">Transferase</keyword>
<dbReference type="PANTHER" id="PTHR36174:SF1">
    <property type="entry name" value="LIPID II:GLYCINE GLYCYLTRANSFERASE"/>
    <property type="match status" value="1"/>
</dbReference>
<evidence type="ECO:0000313" key="8">
    <source>
        <dbReference type="EMBL" id="MBO8457571.1"/>
    </source>
</evidence>
<reference evidence="8" key="1">
    <citation type="submission" date="2020-10" db="EMBL/GenBank/DDBJ databases">
        <authorList>
            <person name="Gilroy R."/>
        </authorList>
    </citation>
    <scope>NUCLEOTIDE SEQUENCE</scope>
    <source>
        <strain evidence="8">10532</strain>
    </source>
</reference>
<proteinExistence type="inferred from homology"/>
<evidence type="ECO:0000313" key="9">
    <source>
        <dbReference type="Proteomes" id="UP000823638"/>
    </source>
</evidence>
<dbReference type="GO" id="GO:0008360">
    <property type="term" value="P:regulation of cell shape"/>
    <property type="evidence" value="ECO:0007669"/>
    <property type="project" value="UniProtKB-KW"/>
</dbReference>
<keyword evidence="5" id="KW-0012">Acyltransferase</keyword>
<comment type="caution">
    <text evidence="8">The sequence shown here is derived from an EMBL/GenBank/DDBJ whole genome shotgun (WGS) entry which is preliminary data.</text>
</comment>
<reference evidence="8" key="2">
    <citation type="journal article" date="2021" name="PeerJ">
        <title>Extensive microbial diversity within the chicken gut microbiome revealed by metagenomics and culture.</title>
        <authorList>
            <person name="Gilroy R."/>
            <person name="Ravi A."/>
            <person name="Getino M."/>
            <person name="Pursley I."/>
            <person name="Horton D.L."/>
            <person name="Alikhan N.F."/>
            <person name="Baker D."/>
            <person name="Gharbi K."/>
            <person name="Hall N."/>
            <person name="Watson M."/>
            <person name="Adriaenssens E.M."/>
            <person name="Foster-Nyarko E."/>
            <person name="Jarju S."/>
            <person name="Secka A."/>
            <person name="Antonio M."/>
            <person name="Oren A."/>
            <person name="Chaudhuri R.R."/>
            <person name="La Ragione R."/>
            <person name="Hildebrand F."/>
            <person name="Pallen M.J."/>
        </authorList>
    </citation>
    <scope>NUCLEOTIDE SEQUENCE</scope>
    <source>
        <strain evidence="8">10532</strain>
    </source>
</reference>
<keyword evidence="3" id="KW-0133">Cell shape</keyword>
<dbReference type="Gene3D" id="3.40.630.30">
    <property type="match status" value="2"/>
</dbReference>
<dbReference type="EMBL" id="JADIMM010000070">
    <property type="protein sequence ID" value="MBO8457571.1"/>
    <property type="molecule type" value="Genomic_DNA"/>
</dbReference>
<dbReference type="PROSITE" id="PS51191">
    <property type="entry name" value="FEMABX"/>
    <property type="match status" value="1"/>
</dbReference>
<feature type="region of interest" description="Disordered" evidence="7">
    <location>
        <begin position="107"/>
        <end position="129"/>
    </location>
</feature>
<dbReference type="AlphaFoldDB" id="A0A9D9HPR4"/>
<dbReference type="Pfam" id="PF02388">
    <property type="entry name" value="FemAB"/>
    <property type="match status" value="2"/>
</dbReference>
<keyword evidence="4" id="KW-0573">Peptidoglycan synthesis</keyword>
<comment type="similarity">
    <text evidence="1">Belongs to the FemABX family.</text>
</comment>
<dbReference type="InterPro" id="IPR003447">
    <property type="entry name" value="FEMABX"/>
</dbReference>
<evidence type="ECO:0000256" key="2">
    <source>
        <dbReference type="ARBA" id="ARBA00022679"/>
    </source>
</evidence>
<dbReference type="InterPro" id="IPR050644">
    <property type="entry name" value="PG_Glycine_Bridge_Synth"/>
</dbReference>
<accession>A0A9D9HPR4</accession>
<organism evidence="8 9">
    <name type="scientific">Candidatus Gallitreponema excrementavium</name>
    <dbReference type="NCBI Taxonomy" id="2840840"/>
    <lineage>
        <taxon>Bacteria</taxon>
        <taxon>Pseudomonadati</taxon>
        <taxon>Spirochaetota</taxon>
        <taxon>Spirochaetia</taxon>
        <taxon>Spirochaetales</taxon>
        <taxon>Candidatus Gallitreponema</taxon>
    </lineage>
</organism>